<organism evidence="1 2">
    <name type="scientific">Novispirillum itersonii</name>
    <name type="common">Aquaspirillum itersonii</name>
    <dbReference type="NCBI Taxonomy" id="189"/>
    <lineage>
        <taxon>Bacteria</taxon>
        <taxon>Pseudomonadati</taxon>
        <taxon>Pseudomonadota</taxon>
        <taxon>Alphaproteobacteria</taxon>
        <taxon>Rhodospirillales</taxon>
        <taxon>Novispirillaceae</taxon>
        <taxon>Novispirillum</taxon>
    </lineage>
</organism>
<comment type="caution">
    <text evidence="1">The sequence shown here is derived from an EMBL/GenBank/DDBJ whole genome shotgun (WGS) entry which is preliminary data.</text>
</comment>
<keyword evidence="2" id="KW-1185">Reference proteome</keyword>
<gene>
    <name evidence="1" type="ORF">FHS48_001693</name>
</gene>
<dbReference type="AlphaFoldDB" id="A0A7W9ZF03"/>
<reference evidence="1 2" key="1">
    <citation type="submission" date="2020-08" db="EMBL/GenBank/DDBJ databases">
        <title>Genomic Encyclopedia of Type Strains, Phase IV (KMG-IV): sequencing the most valuable type-strain genomes for metagenomic binning, comparative biology and taxonomic classification.</title>
        <authorList>
            <person name="Goeker M."/>
        </authorList>
    </citation>
    <scope>NUCLEOTIDE SEQUENCE [LARGE SCALE GENOMIC DNA]</scope>
    <source>
        <strain evidence="1 2">DSM 11590</strain>
    </source>
</reference>
<sequence length="50" mass="5731">MTLTEVFAYAAERYDGGGRTAILDCCSWVYRKGYCALRLTGYGCLRQDRR</sequence>
<dbReference type="EMBL" id="JACIIX010000005">
    <property type="protein sequence ID" value="MBB6210278.1"/>
    <property type="molecule type" value="Genomic_DNA"/>
</dbReference>
<proteinExistence type="predicted"/>
<accession>A0A7W9ZF03</accession>
<protein>
    <submittedName>
        <fullName evidence="1">Uncharacterized protein</fullName>
    </submittedName>
</protein>
<evidence type="ECO:0000313" key="2">
    <source>
        <dbReference type="Proteomes" id="UP000544872"/>
    </source>
</evidence>
<evidence type="ECO:0000313" key="1">
    <source>
        <dbReference type="EMBL" id="MBB6210278.1"/>
    </source>
</evidence>
<name>A0A7W9ZF03_NOVIT</name>
<dbReference type="Proteomes" id="UP000544872">
    <property type="component" value="Unassembled WGS sequence"/>
</dbReference>